<feature type="transmembrane region" description="Helical" evidence="7">
    <location>
        <begin position="353"/>
        <end position="370"/>
    </location>
</feature>
<comment type="subcellular location">
    <subcellularLocation>
        <location evidence="1">Cell membrane</location>
        <topology evidence="1">Multi-pass membrane protein</topology>
    </subcellularLocation>
</comment>
<dbReference type="InterPro" id="IPR047135">
    <property type="entry name" value="YsiQ"/>
</dbReference>
<keyword evidence="5 7" id="KW-1133">Transmembrane helix</keyword>
<evidence type="ECO:0000313" key="8">
    <source>
        <dbReference type="EMBL" id="UJF32360.1"/>
    </source>
</evidence>
<name>A0ABY3SFZ3_9BACL</name>
<feature type="transmembrane region" description="Helical" evidence="7">
    <location>
        <begin position="320"/>
        <end position="341"/>
    </location>
</feature>
<evidence type="ECO:0000256" key="7">
    <source>
        <dbReference type="SAM" id="Phobius"/>
    </source>
</evidence>
<feature type="transmembrane region" description="Helical" evidence="7">
    <location>
        <begin position="137"/>
        <end position="155"/>
    </location>
</feature>
<feature type="transmembrane region" description="Helical" evidence="7">
    <location>
        <begin position="198"/>
        <end position="220"/>
    </location>
</feature>
<evidence type="ECO:0000256" key="6">
    <source>
        <dbReference type="ARBA" id="ARBA00023136"/>
    </source>
</evidence>
<dbReference type="Pfam" id="PF01554">
    <property type="entry name" value="MatE"/>
    <property type="match status" value="2"/>
</dbReference>
<gene>
    <name evidence="8" type="ORF">L0M14_22040</name>
</gene>
<accession>A0ABY3SFZ3</accession>
<dbReference type="Proteomes" id="UP001649230">
    <property type="component" value="Chromosome"/>
</dbReference>
<evidence type="ECO:0000256" key="1">
    <source>
        <dbReference type="ARBA" id="ARBA00004651"/>
    </source>
</evidence>
<feature type="transmembrane region" description="Helical" evidence="7">
    <location>
        <begin position="60"/>
        <end position="84"/>
    </location>
</feature>
<feature type="transmembrane region" description="Helical" evidence="7">
    <location>
        <begin position="288"/>
        <end position="308"/>
    </location>
</feature>
<dbReference type="PANTHER" id="PTHR42925:SF1">
    <property type="entry name" value="VIRULENCE FACTOR MVIN"/>
    <property type="match status" value="1"/>
</dbReference>
<feature type="transmembrane region" description="Helical" evidence="7">
    <location>
        <begin position="96"/>
        <end position="117"/>
    </location>
</feature>
<evidence type="ECO:0000256" key="4">
    <source>
        <dbReference type="ARBA" id="ARBA00022692"/>
    </source>
</evidence>
<organism evidence="8 9">
    <name type="scientific">Paenibacillus hexagrammi</name>
    <dbReference type="NCBI Taxonomy" id="2908839"/>
    <lineage>
        <taxon>Bacteria</taxon>
        <taxon>Bacillati</taxon>
        <taxon>Bacillota</taxon>
        <taxon>Bacilli</taxon>
        <taxon>Bacillales</taxon>
        <taxon>Paenibacillaceae</taxon>
        <taxon>Paenibacillus</taxon>
    </lineage>
</organism>
<keyword evidence="9" id="KW-1185">Reference proteome</keyword>
<keyword evidence="6 7" id="KW-0472">Membrane</keyword>
<keyword evidence="3" id="KW-1003">Cell membrane</keyword>
<dbReference type="CDD" id="cd13134">
    <property type="entry name" value="MATE_like_8"/>
    <property type="match status" value="1"/>
</dbReference>
<protein>
    <submittedName>
        <fullName evidence="8">MATE family efflux transporter</fullName>
    </submittedName>
</protein>
<proteinExistence type="predicted"/>
<dbReference type="NCBIfam" id="TIGR00797">
    <property type="entry name" value="matE"/>
    <property type="match status" value="1"/>
</dbReference>
<dbReference type="EMBL" id="CP090978">
    <property type="protein sequence ID" value="UJF32360.1"/>
    <property type="molecule type" value="Genomic_DNA"/>
</dbReference>
<feature type="transmembrane region" description="Helical" evidence="7">
    <location>
        <begin position="262"/>
        <end position="282"/>
    </location>
</feature>
<keyword evidence="2" id="KW-0813">Transport</keyword>
<feature type="transmembrane region" description="Helical" evidence="7">
    <location>
        <begin position="417"/>
        <end position="439"/>
    </location>
</feature>
<reference evidence="8 9" key="1">
    <citation type="journal article" date="2024" name="Int. J. Syst. Evol. Microbiol.">
        <title>Paenibacillus hexagrammi sp. nov., a novel bacterium isolated from the gut content of Hexagrammos agrammus.</title>
        <authorList>
            <person name="Jung H.K."/>
            <person name="Kim D.G."/>
            <person name="Zin H."/>
            <person name="Park J."/>
            <person name="Jung H."/>
            <person name="Kim Y.O."/>
            <person name="Kong H.J."/>
            <person name="Kim J.W."/>
            <person name="Kim Y.S."/>
        </authorList>
    </citation>
    <scope>NUCLEOTIDE SEQUENCE [LARGE SCALE GENOMIC DNA]</scope>
    <source>
        <strain evidence="8 9">YPD9-1</strain>
    </source>
</reference>
<evidence type="ECO:0000313" key="9">
    <source>
        <dbReference type="Proteomes" id="UP001649230"/>
    </source>
</evidence>
<feature type="transmembrane region" description="Helical" evidence="7">
    <location>
        <begin position="16"/>
        <end position="35"/>
    </location>
</feature>
<evidence type="ECO:0000256" key="2">
    <source>
        <dbReference type="ARBA" id="ARBA00022448"/>
    </source>
</evidence>
<dbReference type="InterPro" id="IPR048279">
    <property type="entry name" value="MdtK-like"/>
</dbReference>
<dbReference type="PANTHER" id="PTHR42925">
    <property type="entry name" value="MULTIDRUG AND TOXIN EFFLUX PROTEIN MATE FAMILY"/>
    <property type="match status" value="1"/>
</dbReference>
<feature type="transmembrane region" description="Helical" evidence="7">
    <location>
        <begin position="391"/>
        <end position="411"/>
    </location>
</feature>
<evidence type="ECO:0000256" key="3">
    <source>
        <dbReference type="ARBA" id="ARBA00022475"/>
    </source>
</evidence>
<keyword evidence="4 7" id="KW-0812">Transmembrane</keyword>
<dbReference type="RefSeq" id="WP_235118704.1">
    <property type="nucleotide sequence ID" value="NZ_CP090978.1"/>
</dbReference>
<dbReference type="PIRSF" id="PIRSF006603">
    <property type="entry name" value="DinF"/>
    <property type="match status" value="1"/>
</dbReference>
<dbReference type="InterPro" id="IPR002528">
    <property type="entry name" value="MATE_fam"/>
</dbReference>
<evidence type="ECO:0000256" key="5">
    <source>
        <dbReference type="ARBA" id="ARBA00022989"/>
    </source>
</evidence>
<feature type="transmembrane region" description="Helical" evidence="7">
    <location>
        <begin position="167"/>
        <end position="192"/>
    </location>
</feature>
<sequence>MRDSTALESLPTWKRLSLYAVTWPIFVDSVLRMLLGTADVFMLSRISDLVTGAVGLANEIIIFCILMFGFVGIGTSVAVAQYLGAGREKEASRISALAITINMVFGLIISLALYLFGEPLMRLMHLAPDQVEIASRYLKLIGAFIWIEALSYAISSVIRSHGHTRDVMFVTLGVNIVHVAGNFLLIFGHFGFPEWGVTGAAVSTVTSRLLGLVVLLVILYRRIPIRIRLKDYVSFERQYVKQILGVGLPAAGEHLSWQSQHMMIVSFINIIGPAALSTHVYVMNISNYFMALGMAIGAGTEILVGHMVGAGEFQAAYHKLLRSLRISFVVTAVVVGIAAFLRKDFLSLFTDNPQIIAVGSSILLLSVILEPGRTFNLVVINSLRAAGDARFPVLLGVLSMWGVAVPLAYWLGVHTDLGLLGVWIAFTVDEWLRGLMMLLRWRSRAWEKKVLIKPAAEVEAVVAS</sequence>